<dbReference type="SUPFAM" id="SSF49373">
    <property type="entry name" value="Invasin/intimin cell-adhesion fragments"/>
    <property type="match status" value="1"/>
</dbReference>
<feature type="chain" id="PRO_5042156073" evidence="1">
    <location>
        <begin position="25"/>
        <end position="616"/>
    </location>
</feature>
<evidence type="ECO:0000313" key="3">
    <source>
        <dbReference type="EMBL" id="REG34848.1"/>
    </source>
</evidence>
<dbReference type="InterPro" id="IPR013783">
    <property type="entry name" value="Ig-like_fold"/>
</dbReference>
<evidence type="ECO:0000313" key="2">
    <source>
        <dbReference type="EMBL" id="AKJ02045.1"/>
    </source>
</evidence>
<protein>
    <submittedName>
        <fullName evidence="2">Bacterial Ig-like domain protein</fullName>
    </submittedName>
</protein>
<keyword evidence="1" id="KW-0732">Signal</keyword>
<sequence length="616" mass="65012">MKMQSICGLALAALVLFGCPGEQTQPEEEASLAFTTQPSNTPAGSPLTVSVTVRDAQGNALSDSSAAVTLGLAANPAGGELLGTTTVNATQGVATFSLHIDKVGTGYALSASASGLNGATSETFEILPPQVAGTRTLHYVTDTGEVARPSDLSSAQVGAYVAEEDGGFTYYAGTGTDAGTFSIPGVPLQSYYLRFGNDYVLTSERDPDLSTYQQGRPDVQRGDAGTLVHTTLTGMSPWQNDHSGNSDDLQMYSSNAGAWFIQLHLYDTNGFSSPAIPDPGDTTFDQLTDYGRIAGSGFPPKLVDAAKGDTAVFTQLSTHDAGVVDDAGVSMGFTYQSVARVFTTSSLTVRDGQTSNVSGVLSSVPQDQSYAVDWKVDEGTPGSFGSYRTAVNPHALLNYNNFYLDVIPTAAYGSYASTPDLVSYVGGQPDHSFQFVYGNPFPASYAKFLVAETLFSVPYTFSKPEGGTAQTTVNGRIVTRELVSGPRVEPLVPGVSPVREPQLDGASAWLDQSIHPTPLVSWTPPAVGTPTHYEVRFTELVYNPATGRLSRGSGVGRVLTGGTRVQVPPGLLRSGKHYFMSITAHQQPGHSVQSAPYLLQWPHYYAEALSGLLTVP</sequence>
<dbReference type="InterPro" id="IPR008964">
    <property type="entry name" value="Invasin/intimin_cell_adhesion"/>
</dbReference>
<gene>
    <name evidence="2" type="ORF">AA314_03671</name>
    <name evidence="3" type="ORF">ATI61_103762</name>
</gene>
<name>A0AAC8Q6Q5_9BACT</name>
<dbReference type="Gene3D" id="2.60.40.10">
    <property type="entry name" value="Immunoglobulins"/>
    <property type="match status" value="1"/>
</dbReference>
<dbReference type="PROSITE" id="PS51257">
    <property type="entry name" value="PROKAR_LIPOPROTEIN"/>
    <property type="match status" value="1"/>
</dbReference>
<dbReference type="Proteomes" id="UP000035579">
    <property type="component" value="Chromosome"/>
</dbReference>
<dbReference type="EMBL" id="QUMU01000003">
    <property type="protein sequence ID" value="REG34848.1"/>
    <property type="molecule type" value="Genomic_DNA"/>
</dbReference>
<evidence type="ECO:0000313" key="4">
    <source>
        <dbReference type="Proteomes" id="UP000035579"/>
    </source>
</evidence>
<dbReference type="EMBL" id="CP011509">
    <property type="protein sequence ID" value="AKJ02045.1"/>
    <property type="molecule type" value="Genomic_DNA"/>
</dbReference>
<evidence type="ECO:0000313" key="5">
    <source>
        <dbReference type="Proteomes" id="UP000256345"/>
    </source>
</evidence>
<accession>A0AAC8Q6Q5</accession>
<organism evidence="2 4">
    <name type="scientific">Archangium gephyra</name>
    <dbReference type="NCBI Taxonomy" id="48"/>
    <lineage>
        <taxon>Bacteria</taxon>
        <taxon>Pseudomonadati</taxon>
        <taxon>Myxococcota</taxon>
        <taxon>Myxococcia</taxon>
        <taxon>Myxococcales</taxon>
        <taxon>Cystobacterineae</taxon>
        <taxon>Archangiaceae</taxon>
        <taxon>Archangium</taxon>
    </lineage>
</organism>
<dbReference type="KEGG" id="age:AA314_03671"/>
<dbReference type="Proteomes" id="UP000256345">
    <property type="component" value="Unassembled WGS sequence"/>
</dbReference>
<reference evidence="3 5" key="2">
    <citation type="submission" date="2018-08" db="EMBL/GenBank/DDBJ databases">
        <title>Genomic Encyclopedia of Archaeal and Bacterial Type Strains, Phase II (KMG-II): from individual species to whole genera.</title>
        <authorList>
            <person name="Goeker M."/>
        </authorList>
    </citation>
    <scope>NUCLEOTIDE SEQUENCE [LARGE SCALE GENOMIC DNA]</scope>
    <source>
        <strain evidence="3 5">DSM 2261</strain>
    </source>
</reference>
<reference evidence="2 4" key="1">
    <citation type="submission" date="2015-05" db="EMBL/GenBank/DDBJ databases">
        <title>Genome assembly of Archangium gephyra DSM 2261.</title>
        <authorList>
            <person name="Sharma G."/>
            <person name="Subramanian S."/>
        </authorList>
    </citation>
    <scope>NUCLEOTIDE SEQUENCE [LARGE SCALE GENOMIC DNA]</scope>
    <source>
        <strain evidence="2 4">DSM 2261</strain>
    </source>
</reference>
<dbReference type="RefSeq" id="WP_047856472.1">
    <property type="nucleotide sequence ID" value="NZ_CP011509.1"/>
</dbReference>
<keyword evidence="5" id="KW-1185">Reference proteome</keyword>
<proteinExistence type="predicted"/>
<feature type="signal peptide" evidence="1">
    <location>
        <begin position="1"/>
        <end position="24"/>
    </location>
</feature>
<dbReference type="AlphaFoldDB" id="A0AAC8Q6Q5"/>
<evidence type="ECO:0000256" key="1">
    <source>
        <dbReference type="SAM" id="SignalP"/>
    </source>
</evidence>